<dbReference type="Proteomes" id="UP001243846">
    <property type="component" value="Unassembled WGS sequence"/>
</dbReference>
<organism evidence="1 2">
    <name type="scientific">Paracoccus cavernae</name>
    <dbReference type="NCBI Taxonomy" id="1571207"/>
    <lineage>
        <taxon>Bacteria</taxon>
        <taxon>Pseudomonadati</taxon>
        <taxon>Pseudomonadota</taxon>
        <taxon>Alphaproteobacteria</taxon>
        <taxon>Rhodobacterales</taxon>
        <taxon>Paracoccaceae</taxon>
        <taxon>Paracoccus</taxon>
    </lineage>
</organism>
<keyword evidence="2" id="KW-1185">Reference proteome</keyword>
<gene>
    <name evidence="1" type="ORF">QWZ10_00885</name>
</gene>
<protein>
    <submittedName>
        <fullName evidence="1">Uncharacterized protein</fullName>
    </submittedName>
</protein>
<dbReference type="EMBL" id="JAUFRC010000001">
    <property type="protein sequence ID" value="MDN3710745.1"/>
    <property type="molecule type" value="Genomic_DNA"/>
</dbReference>
<accession>A0ABT8D2H8</accession>
<proteinExistence type="predicted"/>
<comment type="caution">
    <text evidence="1">The sequence shown here is derived from an EMBL/GenBank/DDBJ whole genome shotgun (WGS) entry which is preliminary data.</text>
</comment>
<sequence>MVLYRRDLSYFRDHILPGSRGFSSEKMLAELTASHAERSYDLHPDQRALYLRQAQMAAAGLGFGDAEGLTLSVALAYWLGTGFWKDPLYPWVAEKARQGGAGAVIDYAMHRLDRQLKTNGDLNG</sequence>
<reference evidence="2" key="1">
    <citation type="journal article" date="2019" name="Int. J. Syst. Evol. Microbiol.">
        <title>The Global Catalogue of Microorganisms (GCM) 10K type strain sequencing project: providing services to taxonomists for standard genome sequencing and annotation.</title>
        <authorList>
            <consortium name="The Broad Institute Genomics Platform"/>
            <consortium name="The Broad Institute Genome Sequencing Center for Infectious Disease"/>
            <person name="Wu L."/>
            <person name="Ma J."/>
        </authorList>
    </citation>
    <scope>NUCLEOTIDE SEQUENCE [LARGE SCALE GENOMIC DNA]</scope>
    <source>
        <strain evidence="2">CECT 8482</strain>
    </source>
</reference>
<evidence type="ECO:0000313" key="1">
    <source>
        <dbReference type="EMBL" id="MDN3710745.1"/>
    </source>
</evidence>
<evidence type="ECO:0000313" key="2">
    <source>
        <dbReference type="Proteomes" id="UP001243846"/>
    </source>
</evidence>
<name>A0ABT8D2H8_9RHOB</name>